<organism evidence="1 2">
    <name type="scientific">Splendidivirga corallicola</name>
    <dbReference type="NCBI Taxonomy" id="3051826"/>
    <lineage>
        <taxon>Bacteria</taxon>
        <taxon>Pseudomonadati</taxon>
        <taxon>Bacteroidota</taxon>
        <taxon>Cytophagia</taxon>
        <taxon>Cytophagales</taxon>
        <taxon>Splendidivirgaceae</taxon>
        <taxon>Splendidivirga</taxon>
    </lineage>
</organism>
<evidence type="ECO:0000313" key="2">
    <source>
        <dbReference type="Proteomes" id="UP001172082"/>
    </source>
</evidence>
<dbReference type="EMBL" id="JAUJEA010000001">
    <property type="protein sequence ID" value="MDN5199733.1"/>
    <property type="molecule type" value="Genomic_DNA"/>
</dbReference>
<dbReference type="RefSeq" id="WP_346749765.1">
    <property type="nucleotide sequence ID" value="NZ_JAUJEA010000001.1"/>
</dbReference>
<proteinExistence type="predicted"/>
<accession>A0ABT8KHJ7</accession>
<sequence length="183" mass="20476">MLADKNYLHNILTEDIYILQEPEANSSTTNKKLSPTEEVIAETKVSDNNQNEATPKLNIKGENKKGILVLVNHQTEAFLEKEDEVLLSKILQSVKLSFEDIALVNAHALDDQLGLLKEISYKKIVSFGVEDLNFAITQSSVKHYDLVPLNDGKLLLADSLKVISSDVEKKKKLWGGLKELFDV</sequence>
<keyword evidence="2" id="KW-1185">Reference proteome</keyword>
<dbReference type="Proteomes" id="UP001172082">
    <property type="component" value="Unassembled WGS sequence"/>
</dbReference>
<evidence type="ECO:0000313" key="1">
    <source>
        <dbReference type="EMBL" id="MDN5199733.1"/>
    </source>
</evidence>
<name>A0ABT8KHJ7_9BACT</name>
<protein>
    <submittedName>
        <fullName evidence="1">Uncharacterized protein</fullName>
    </submittedName>
</protein>
<reference evidence="1" key="1">
    <citation type="submission" date="2023-06" db="EMBL/GenBank/DDBJ databases">
        <title>Genomic of Parafulvivirga corallium.</title>
        <authorList>
            <person name="Wang G."/>
        </authorList>
    </citation>
    <scope>NUCLEOTIDE SEQUENCE</scope>
    <source>
        <strain evidence="1">BMA10</strain>
    </source>
</reference>
<comment type="caution">
    <text evidence="1">The sequence shown here is derived from an EMBL/GenBank/DDBJ whole genome shotgun (WGS) entry which is preliminary data.</text>
</comment>
<gene>
    <name evidence="1" type="ORF">QQ008_00125</name>
</gene>